<dbReference type="Proteomes" id="UP000217154">
    <property type="component" value="Chromosome"/>
</dbReference>
<dbReference type="InterPro" id="IPR036291">
    <property type="entry name" value="NAD(P)-bd_dom_sf"/>
</dbReference>
<sequence length="267" mass="28660">MALDPLHALQAANRAVPPAAAPPTGTLLIAGATGALGQELLHRLAGRHRFKRTRVLAREPMHDGLPGVETVQCPALPIAQWPPVAADVAVVAFDPPRLYHGRERALWHPEPADLPELARWLRASGVRTLAIVQPHDRGRLPEALKRGLASLDEQAVVACDFERLILLRSARKPADVRLANLGERLAAWMLSIMRFMVPANEQPVRAPKMAELVDLALRVAPPGVHVAAPEMVWQAAQGATEAAARAWLIPASAPEAPTAGSPAATWP</sequence>
<dbReference type="SUPFAM" id="SSF51735">
    <property type="entry name" value="NAD(P)-binding Rossmann-fold domains"/>
    <property type="match status" value="1"/>
</dbReference>
<name>A0A250DRG2_9BURK</name>
<protein>
    <recommendedName>
        <fullName evidence="3">NAD(P)-binding domain-containing protein</fullName>
    </recommendedName>
</protein>
<gene>
    <name evidence="1" type="ORF">CKY39_29900</name>
</gene>
<accession>A0A250DRG2</accession>
<dbReference type="AlphaFoldDB" id="A0A250DRG2"/>
<evidence type="ECO:0000313" key="2">
    <source>
        <dbReference type="Proteomes" id="UP000217154"/>
    </source>
</evidence>
<evidence type="ECO:0008006" key="3">
    <source>
        <dbReference type="Google" id="ProtNLM"/>
    </source>
</evidence>
<proteinExistence type="predicted"/>
<dbReference type="KEGG" id="vbo:CKY39_29900"/>
<evidence type="ECO:0000313" key="1">
    <source>
        <dbReference type="EMBL" id="ATA56966.1"/>
    </source>
</evidence>
<organism evidence="1 2">
    <name type="scientific">Variovorax boronicumulans</name>
    <dbReference type="NCBI Taxonomy" id="436515"/>
    <lineage>
        <taxon>Bacteria</taxon>
        <taxon>Pseudomonadati</taxon>
        <taxon>Pseudomonadota</taxon>
        <taxon>Betaproteobacteria</taxon>
        <taxon>Burkholderiales</taxon>
        <taxon>Comamonadaceae</taxon>
        <taxon>Variovorax</taxon>
    </lineage>
</organism>
<dbReference type="RefSeq" id="WP_095746999.1">
    <property type="nucleotide sequence ID" value="NZ_CP023284.1"/>
</dbReference>
<dbReference type="EMBL" id="CP023284">
    <property type="protein sequence ID" value="ATA56966.1"/>
    <property type="molecule type" value="Genomic_DNA"/>
</dbReference>
<reference evidence="1 2" key="1">
    <citation type="submission" date="2017-09" db="EMBL/GenBank/DDBJ databases">
        <title>The diverse metabolic capabilities of V. boronicumulans make it an excellent choice for continued studies on novel biodegradation.</title>
        <authorList>
            <person name="Sun S."/>
        </authorList>
    </citation>
    <scope>NUCLEOTIDE SEQUENCE [LARGE SCALE GENOMIC DNA]</scope>
    <source>
        <strain evidence="1 2">J1</strain>
    </source>
</reference>
<dbReference type="Gene3D" id="3.40.50.720">
    <property type="entry name" value="NAD(P)-binding Rossmann-like Domain"/>
    <property type="match status" value="1"/>
</dbReference>